<feature type="transmembrane region" description="Helical" evidence="1">
    <location>
        <begin position="6"/>
        <end position="27"/>
    </location>
</feature>
<name>A0A914DBW5_9BILA</name>
<dbReference type="PANTHER" id="PTHR36851">
    <property type="entry name" value="UNNAMED PRODUCT"/>
    <property type="match status" value="1"/>
</dbReference>
<keyword evidence="2" id="KW-1185">Reference proteome</keyword>
<evidence type="ECO:0000313" key="2">
    <source>
        <dbReference type="Proteomes" id="UP000887540"/>
    </source>
</evidence>
<organism evidence="2 3">
    <name type="scientific">Acrobeloides nanus</name>
    <dbReference type="NCBI Taxonomy" id="290746"/>
    <lineage>
        <taxon>Eukaryota</taxon>
        <taxon>Metazoa</taxon>
        <taxon>Ecdysozoa</taxon>
        <taxon>Nematoda</taxon>
        <taxon>Chromadorea</taxon>
        <taxon>Rhabditida</taxon>
        <taxon>Tylenchina</taxon>
        <taxon>Cephalobomorpha</taxon>
        <taxon>Cephaloboidea</taxon>
        <taxon>Cephalobidae</taxon>
        <taxon>Acrobeloides</taxon>
    </lineage>
</organism>
<protein>
    <submittedName>
        <fullName evidence="3">Uncharacterized protein</fullName>
    </submittedName>
</protein>
<dbReference type="WBParaSite" id="ACRNAN_scaffold22919.g31147.t1">
    <property type="protein sequence ID" value="ACRNAN_scaffold22919.g31147.t1"/>
    <property type="gene ID" value="ACRNAN_scaffold22919.g31147"/>
</dbReference>
<proteinExistence type="predicted"/>
<evidence type="ECO:0000256" key="1">
    <source>
        <dbReference type="SAM" id="Phobius"/>
    </source>
</evidence>
<keyword evidence="1" id="KW-0812">Transmembrane</keyword>
<accession>A0A914DBW5</accession>
<sequence>MEIVIIVLIILHLLWFAAVVNNFRYLIKLRSFAHHKIDFGKDVPNIKKIKHLVGIAFYKEPIELMFDTLDSLATQPDARKKISVFAGMEEGTPDKEEKTRQLKALYMAKFDRFYVTVHPKGLPGDIPGKCSNFNYGSRMAIKYLKEDRSYGLDENTELM</sequence>
<evidence type="ECO:0000313" key="3">
    <source>
        <dbReference type="WBParaSite" id="ACRNAN_scaffold22919.g31147.t1"/>
    </source>
</evidence>
<dbReference type="AlphaFoldDB" id="A0A914DBW5"/>
<keyword evidence="1" id="KW-0472">Membrane</keyword>
<dbReference type="Proteomes" id="UP000887540">
    <property type="component" value="Unplaced"/>
</dbReference>
<keyword evidence="1" id="KW-1133">Transmembrane helix</keyword>
<reference evidence="3" key="1">
    <citation type="submission" date="2022-11" db="UniProtKB">
        <authorList>
            <consortium name="WormBaseParasite"/>
        </authorList>
    </citation>
    <scope>IDENTIFICATION</scope>
</reference>
<dbReference type="PANTHER" id="PTHR36851:SF1">
    <property type="entry name" value="GLYCO_TRANS_2-LIKE DOMAIN-CONTAINING PROTEIN"/>
    <property type="match status" value="1"/>
</dbReference>